<name>A0ABR0Z0V5_HUSHU</name>
<comment type="caution">
    <text evidence="5">The sequence shown here is derived from an EMBL/GenBank/DDBJ whole genome shotgun (WGS) entry which is preliminary data.</text>
</comment>
<keyword evidence="3" id="KW-1133">Transmembrane helix</keyword>
<reference evidence="5 6" key="1">
    <citation type="submission" date="2021-05" db="EMBL/GenBank/DDBJ databases">
        <authorList>
            <person name="Zahm M."/>
            <person name="Klopp C."/>
            <person name="Cabau C."/>
            <person name="Kuhl H."/>
            <person name="Suciu R."/>
            <person name="Ciorpac M."/>
            <person name="Holostenco D."/>
            <person name="Gessner J."/>
            <person name="Wuertz S."/>
            <person name="Hohne C."/>
            <person name="Stock M."/>
            <person name="Gislard M."/>
            <person name="Lluch J."/>
            <person name="Milhes M."/>
            <person name="Lampietro C."/>
            <person name="Lopez Roques C."/>
            <person name="Donnadieu C."/>
            <person name="Du K."/>
            <person name="Schartl M."/>
            <person name="Guiguen Y."/>
        </authorList>
    </citation>
    <scope>NUCLEOTIDE SEQUENCE [LARGE SCALE GENOMIC DNA]</scope>
    <source>
        <strain evidence="5">Hh-F2</strain>
        <tissue evidence="5">Blood</tissue>
    </source>
</reference>
<keyword evidence="3" id="KW-0472">Membrane</keyword>
<dbReference type="InterPro" id="IPR001304">
    <property type="entry name" value="C-type_lectin-like"/>
</dbReference>
<feature type="transmembrane region" description="Helical" evidence="3">
    <location>
        <begin position="97"/>
        <end position="118"/>
    </location>
</feature>
<dbReference type="Proteomes" id="UP001369086">
    <property type="component" value="Unassembled WGS sequence"/>
</dbReference>
<dbReference type="InterPro" id="IPR018378">
    <property type="entry name" value="C-type_lectin_CS"/>
</dbReference>
<feature type="compositionally biased region" description="Basic and acidic residues" evidence="2">
    <location>
        <begin position="17"/>
        <end position="27"/>
    </location>
</feature>
<dbReference type="InterPro" id="IPR016187">
    <property type="entry name" value="CTDL_fold"/>
</dbReference>
<evidence type="ECO:0000256" key="1">
    <source>
        <dbReference type="ARBA" id="ARBA00023157"/>
    </source>
</evidence>
<evidence type="ECO:0000313" key="6">
    <source>
        <dbReference type="Proteomes" id="UP001369086"/>
    </source>
</evidence>
<accession>A0ABR0Z0V5</accession>
<evidence type="ECO:0000313" key="5">
    <source>
        <dbReference type="EMBL" id="KAK6478464.1"/>
    </source>
</evidence>
<sequence>MAGKNVSGNFYTSATTDQREPEGKEYDSDYDDVENIVGKKQEKSNAFTTNIEPLDDSDYEEVDDIVEIHEQLNTEDKNDSKIHGPPVKSACGTRAIVLLYILLIISFVMWGVLLYVAIVKYSEISTEVQNLTMELSMIRENGSEMSENIQQQSTITDGISSQVRSMKTDISQLKTEGSKMSENIQRQSAITGGISSQVRSMETDISQMKTEVAVSKSYIWEQFMKKYTFSTEKKKWGEARDICVSQGASLAVASSIAELAYLKERIEESHWIGLSDLETEGQWKWLDGTEVGKSYWKSAQPDNFNEEDCGEILQTGELNDSHCNTMKLWICEKWCNNTCLLFY</sequence>
<organism evidence="5 6">
    <name type="scientific">Huso huso</name>
    <name type="common">Beluga</name>
    <name type="synonym">Acipenser huso</name>
    <dbReference type="NCBI Taxonomy" id="61971"/>
    <lineage>
        <taxon>Eukaryota</taxon>
        <taxon>Metazoa</taxon>
        <taxon>Chordata</taxon>
        <taxon>Craniata</taxon>
        <taxon>Vertebrata</taxon>
        <taxon>Euteleostomi</taxon>
        <taxon>Actinopterygii</taxon>
        <taxon>Chondrostei</taxon>
        <taxon>Acipenseriformes</taxon>
        <taxon>Acipenseridae</taxon>
        <taxon>Huso</taxon>
    </lineage>
</organism>
<dbReference type="Pfam" id="PF00059">
    <property type="entry name" value="Lectin_C"/>
    <property type="match status" value="1"/>
</dbReference>
<feature type="domain" description="C-type lectin" evidence="4">
    <location>
        <begin position="227"/>
        <end position="332"/>
    </location>
</feature>
<dbReference type="EMBL" id="JAHFZB010000019">
    <property type="protein sequence ID" value="KAK6478464.1"/>
    <property type="molecule type" value="Genomic_DNA"/>
</dbReference>
<dbReference type="Gene3D" id="3.10.100.10">
    <property type="entry name" value="Mannose-Binding Protein A, subunit A"/>
    <property type="match status" value="1"/>
</dbReference>
<protein>
    <submittedName>
        <fullName evidence="5">C-type lectin domain family 4 member F-like isoform X3</fullName>
    </submittedName>
</protein>
<dbReference type="InterPro" id="IPR050111">
    <property type="entry name" value="C-type_lectin/snaclec_domain"/>
</dbReference>
<feature type="region of interest" description="Disordered" evidence="2">
    <location>
        <begin position="1"/>
        <end position="29"/>
    </location>
</feature>
<keyword evidence="3" id="KW-0812">Transmembrane</keyword>
<dbReference type="PROSITE" id="PS00615">
    <property type="entry name" value="C_TYPE_LECTIN_1"/>
    <property type="match status" value="1"/>
</dbReference>
<dbReference type="InterPro" id="IPR016186">
    <property type="entry name" value="C-type_lectin-like/link_sf"/>
</dbReference>
<keyword evidence="1" id="KW-1015">Disulfide bond</keyword>
<proteinExistence type="predicted"/>
<evidence type="ECO:0000256" key="2">
    <source>
        <dbReference type="SAM" id="MobiDB-lite"/>
    </source>
</evidence>
<dbReference type="SMART" id="SM00034">
    <property type="entry name" value="CLECT"/>
    <property type="match status" value="1"/>
</dbReference>
<dbReference type="PROSITE" id="PS50041">
    <property type="entry name" value="C_TYPE_LECTIN_2"/>
    <property type="match status" value="1"/>
</dbReference>
<dbReference type="PANTHER" id="PTHR22803">
    <property type="entry name" value="MANNOSE, PHOSPHOLIPASE, LECTIN RECEPTOR RELATED"/>
    <property type="match status" value="1"/>
</dbReference>
<evidence type="ECO:0000259" key="4">
    <source>
        <dbReference type="PROSITE" id="PS50041"/>
    </source>
</evidence>
<keyword evidence="6" id="KW-1185">Reference proteome</keyword>
<gene>
    <name evidence="5" type="ORF">HHUSO_G20784</name>
</gene>
<evidence type="ECO:0000256" key="3">
    <source>
        <dbReference type="SAM" id="Phobius"/>
    </source>
</evidence>
<dbReference type="SUPFAM" id="SSF56436">
    <property type="entry name" value="C-type lectin-like"/>
    <property type="match status" value="1"/>
</dbReference>
<feature type="compositionally biased region" description="Polar residues" evidence="2">
    <location>
        <begin position="1"/>
        <end position="16"/>
    </location>
</feature>